<feature type="domain" description="ATPase AAA-type core" evidence="3">
    <location>
        <begin position="193"/>
        <end position="324"/>
    </location>
</feature>
<dbReference type="InterPro" id="IPR014592">
    <property type="entry name" value="P-loop_UCP034888"/>
</dbReference>
<organism evidence="4 5">
    <name type="scientific">Marinobacter nauticus (strain ATCC 700491 / DSM 11845 / VT8)</name>
    <name type="common">Marinobacter aquaeolei</name>
    <dbReference type="NCBI Taxonomy" id="351348"/>
    <lineage>
        <taxon>Bacteria</taxon>
        <taxon>Pseudomonadati</taxon>
        <taxon>Pseudomonadota</taxon>
        <taxon>Gammaproteobacteria</taxon>
        <taxon>Pseudomonadales</taxon>
        <taxon>Marinobacteraceae</taxon>
        <taxon>Marinobacter</taxon>
    </lineage>
</organism>
<sequence length="391" mass="42821" precursor="true">MITQINIENFKCFSKKNMPVGALTMLTGFNAAGKSTALQALLLISQMVSGRHGDVSAALNGELVRMGTPGDVLRSDGSKEIKIGIETVEQKIQWTLVPSINLNNSLDLKDIHWASPNGVGDLTNISCNTSFNGLTPNEAPSDLSNLANEISDLIFISAVRMGTQDVYPSPTEPSPIRANVGMRGDYAPWWYEQHLDYEIDQKRVHSSEKALTLRRQLNAWLDQLFPGAEANAQKLPNTDLIQLLFRNSKTDVWRKPANIGYGLTYAFPILVAGLLARPGQLLIIDSPEAHLHPLGQSNMGKFLAKIAASGVQVLVETHSDHVLNGARLAVKSRVIDSRDVGILFFNRPPQKDGDPEHIIAPSIDKEGNLSDWPLGFFDQAENDLAVLADWG</sequence>
<dbReference type="KEGG" id="maq:Maqu_1460"/>
<dbReference type="RefSeq" id="WP_011784947.1">
    <property type="nucleotide sequence ID" value="NC_008740.1"/>
</dbReference>
<reference evidence="5" key="1">
    <citation type="journal article" date="2011" name="Appl. Environ. Microbiol.">
        <title>Genomic potential of Marinobacter aquaeolei, a biogeochemical 'opportunitroph'.</title>
        <authorList>
            <person name="Singer E."/>
            <person name="Webb E.A."/>
            <person name="Nelson W.C."/>
            <person name="Heidelberg J.F."/>
            <person name="Ivanova N."/>
            <person name="Pati A."/>
            <person name="Edwards K.J."/>
        </authorList>
    </citation>
    <scope>NUCLEOTIDE SEQUENCE [LARGE SCALE GENOMIC DNA]</scope>
    <source>
        <strain evidence="5">ATCC 700491 / DSM 11845 / VT8</strain>
    </source>
</reference>
<dbReference type="HOGENOM" id="CLU_032548_0_0_6"/>
<dbReference type="DNASU" id="4656136"/>
<evidence type="ECO:0000313" key="5">
    <source>
        <dbReference type="Proteomes" id="UP000000998"/>
    </source>
</evidence>
<name>A1U0M6_MARN8</name>
<evidence type="ECO:0000259" key="3">
    <source>
        <dbReference type="Pfam" id="PF13304"/>
    </source>
</evidence>
<dbReference type="Gene3D" id="3.40.50.300">
    <property type="entry name" value="P-loop containing nucleotide triphosphate hydrolases"/>
    <property type="match status" value="2"/>
</dbReference>
<protein>
    <recommendedName>
        <fullName evidence="6">DUF3696 domain-containing protein</fullName>
    </recommendedName>
</protein>
<dbReference type="InterPro" id="IPR041685">
    <property type="entry name" value="AAA_GajA/Old/RecF-like"/>
</dbReference>
<dbReference type="Proteomes" id="UP000000998">
    <property type="component" value="Chromosome"/>
</dbReference>
<dbReference type="GO" id="GO:0016887">
    <property type="term" value="F:ATP hydrolysis activity"/>
    <property type="evidence" value="ECO:0007669"/>
    <property type="project" value="InterPro"/>
</dbReference>
<dbReference type="InterPro" id="IPR022532">
    <property type="entry name" value="DUF3696"/>
</dbReference>
<dbReference type="OrthoDB" id="3322489at2"/>
<evidence type="ECO:0008006" key="6">
    <source>
        <dbReference type="Google" id="ProtNLM"/>
    </source>
</evidence>
<dbReference type="Pfam" id="PF12476">
    <property type="entry name" value="DUF3696"/>
    <property type="match status" value="1"/>
</dbReference>
<dbReference type="PIRSF" id="PIRSF034888">
    <property type="entry name" value="P-loop_UCP034888"/>
    <property type="match status" value="1"/>
</dbReference>
<dbReference type="PANTHER" id="PTHR43581">
    <property type="entry name" value="ATP/GTP PHOSPHATASE"/>
    <property type="match status" value="1"/>
</dbReference>
<evidence type="ECO:0000259" key="2">
    <source>
        <dbReference type="Pfam" id="PF13175"/>
    </source>
</evidence>
<dbReference type="InterPro" id="IPR003959">
    <property type="entry name" value="ATPase_AAA_core"/>
</dbReference>
<proteinExistence type="predicted"/>
<dbReference type="PANTHER" id="PTHR43581:SF2">
    <property type="entry name" value="EXCINUCLEASE ATPASE SUBUNIT"/>
    <property type="match status" value="1"/>
</dbReference>
<accession>A1U0M6</accession>
<evidence type="ECO:0000259" key="1">
    <source>
        <dbReference type="Pfam" id="PF12476"/>
    </source>
</evidence>
<feature type="domain" description="Endonuclease GajA/Old nuclease/RecF-like AAA" evidence="2">
    <location>
        <begin position="1"/>
        <end position="46"/>
    </location>
</feature>
<dbReference type="GO" id="GO:0005524">
    <property type="term" value="F:ATP binding"/>
    <property type="evidence" value="ECO:0007669"/>
    <property type="project" value="InterPro"/>
</dbReference>
<dbReference type="Pfam" id="PF13175">
    <property type="entry name" value="AAA_15"/>
    <property type="match status" value="1"/>
</dbReference>
<dbReference type="AlphaFoldDB" id="A1U0M6"/>
<dbReference type="EMBL" id="CP000514">
    <property type="protein sequence ID" value="ABM18545.1"/>
    <property type="molecule type" value="Genomic_DNA"/>
</dbReference>
<dbReference type="InterPro" id="IPR051396">
    <property type="entry name" value="Bact_Antivir_Def_Nuclease"/>
</dbReference>
<dbReference type="SUPFAM" id="SSF52540">
    <property type="entry name" value="P-loop containing nucleoside triphosphate hydrolases"/>
    <property type="match status" value="1"/>
</dbReference>
<evidence type="ECO:0000313" key="4">
    <source>
        <dbReference type="EMBL" id="ABM18545.1"/>
    </source>
</evidence>
<feature type="domain" description="DUF3696" evidence="1">
    <location>
        <begin position="335"/>
        <end position="387"/>
    </location>
</feature>
<dbReference type="Pfam" id="PF13304">
    <property type="entry name" value="AAA_21"/>
    <property type="match status" value="1"/>
</dbReference>
<dbReference type="InterPro" id="IPR027417">
    <property type="entry name" value="P-loop_NTPase"/>
</dbReference>
<gene>
    <name evidence="4" type="ordered locus">Maqu_1460</name>
</gene>
<dbReference type="eggNOG" id="COG4938">
    <property type="taxonomic scope" value="Bacteria"/>
</dbReference>
<dbReference type="STRING" id="351348.Maqu_1460"/>